<proteinExistence type="predicted"/>
<keyword evidence="7" id="KW-1185">Reference proteome</keyword>
<evidence type="ECO:0000256" key="4">
    <source>
        <dbReference type="ARBA" id="ARBA00023004"/>
    </source>
</evidence>
<evidence type="ECO:0000313" key="7">
    <source>
        <dbReference type="Proteomes" id="UP001214250"/>
    </source>
</evidence>
<evidence type="ECO:0000256" key="2">
    <source>
        <dbReference type="ARBA" id="ARBA00022723"/>
    </source>
</evidence>
<protein>
    <submittedName>
        <fullName evidence="6">FAD-dependent oxidoreductase</fullName>
    </submittedName>
</protein>
<sequence length="1012" mass="111777">MRITYYLKLAVIFALLPLSGYSLDKLVESKASLPLAYDVDVLVAGSSLAGIEAACAAADNGASVLVIESRPYLGYDICANQKLWLDPGEKPQTEISQWIFDNKRQTTPLKVKGLFDKVLLKRNVQFLTGSFPAELLVNENGKPAGMTMVNRSGRQAIRAKVIIDATPYATLIRQLPNALTDFQVGEKQAAFTVIGGDLKKANEIISGKQVPNLQFSSKHQVKKNKKKTWVTKNYPVYHYDAKVDLKDDTYREHSKALHKIRSMVSDSKMADHSEGLLVFPERMIHAKKASEDSHDLNNYLPKGFDNIFSLNAYAGIKENSARLQLLKSPYQFAPIGKKLGAEAAKIAKQAKASQTIDYIASKAKNGKLIVSEQAKSFRFNDRPQLVLSDHDLPVLGRWDVVVVGAGTSGAPAALGAARAGAKTLAIEYMDELGGVGTAGLISTYWYGFRFGYTAEVDKALGTKESWNQIQKSEWLRQQLLKSGAELWFASYGCGVVTKGNKVVGIVVATPFGRGIVLADVVVDGTGNSDLAAAAKAKTQYSISKHGDLSVQISNYSYRKLGYGTNNPARYMLNDNDIFDRWHLKLSARQEAYKNPAVHDMGQLIPSRDRRRIIGEYVLTTEDILTKRTFPDTISHHKSNFDAGAHPDTEMFLIKDMKGPVFTCDMPYRSVIPQGLEGLLVIGLGASADRDAMTLVRMQPDLQNQGYAVGMAAAMAVLTTGGNVRDIDIKMLQRELVNNNCLNKRVLTDRDSFPLSQDKIKQAVKELHALTIDVHQKPGKDDTHTALAVVISHPKESIPLLKGAYTKTTNPQAKINFARILAILGDQTGKKTLIEAVKKAPNWGDGWDYSNQRKYANTYGPVDRIVLALGFLNTKEIHPPLLEKLQQLNLQSPLSHYKALCLALRMNKDKSLAEPLAKFLKEKKLKGHTQALSYYSEFKANKNAYIRQGVNTKGGAMVNNKFKELLIAALLFECGDYQNQGRKILEAYTKDVNGHFAEYANKVLTHGTAMSKQ</sequence>
<dbReference type="InterPro" id="IPR036188">
    <property type="entry name" value="FAD/NAD-bd_sf"/>
</dbReference>
<dbReference type="Pfam" id="PF12831">
    <property type="entry name" value="FAD_oxidored"/>
    <property type="match status" value="3"/>
</dbReference>
<evidence type="ECO:0000256" key="1">
    <source>
        <dbReference type="ARBA" id="ARBA00022485"/>
    </source>
</evidence>
<name>A0ABY7VSX1_9BACT</name>
<evidence type="ECO:0000256" key="5">
    <source>
        <dbReference type="ARBA" id="ARBA00023014"/>
    </source>
</evidence>
<keyword evidence="1" id="KW-0004">4Fe-4S</keyword>
<accession>A0ABY7VSX1</accession>
<dbReference type="InterPro" id="IPR039650">
    <property type="entry name" value="HdrA-like"/>
</dbReference>
<dbReference type="PANTHER" id="PTHR43498:SF1">
    <property type="entry name" value="COB--COM HETERODISULFIDE REDUCTASE IRON-SULFUR SUBUNIT A"/>
    <property type="match status" value="1"/>
</dbReference>
<keyword evidence="2" id="KW-0479">Metal-binding</keyword>
<keyword evidence="3" id="KW-0560">Oxidoreductase</keyword>
<gene>
    <name evidence="6" type="ORF">PQO03_04905</name>
</gene>
<dbReference type="SUPFAM" id="SSF51905">
    <property type="entry name" value="FAD/NAD(P)-binding domain"/>
    <property type="match status" value="2"/>
</dbReference>
<dbReference type="Gene3D" id="3.50.50.60">
    <property type="entry name" value="FAD/NAD(P)-binding domain"/>
    <property type="match status" value="2"/>
</dbReference>
<organism evidence="6 7">
    <name type="scientific">Lentisphaera profundi</name>
    <dbReference type="NCBI Taxonomy" id="1658616"/>
    <lineage>
        <taxon>Bacteria</taxon>
        <taxon>Pseudomonadati</taxon>
        <taxon>Lentisphaerota</taxon>
        <taxon>Lentisphaeria</taxon>
        <taxon>Lentisphaerales</taxon>
        <taxon>Lentisphaeraceae</taxon>
        <taxon>Lentisphaera</taxon>
    </lineage>
</organism>
<evidence type="ECO:0000313" key="6">
    <source>
        <dbReference type="EMBL" id="WDE97290.1"/>
    </source>
</evidence>
<dbReference type="RefSeq" id="WP_274151592.1">
    <property type="nucleotide sequence ID" value="NZ_CP117811.1"/>
</dbReference>
<dbReference type="EMBL" id="CP117811">
    <property type="protein sequence ID" value="WDE97290.1"/>
    <property type="molecule type" value="Genomic_DNA"/>
</dbReference>
<reference evidence="6 7" key="1">
    <citation type="submission" date="2023-02" db="EMBL/GenBank/DDBJ databases">
        <title>Genome sequence of Lentisphaera profundi SAORIC-696.</title>
        <authorList>
            <person name="Kim e."/>
            <person name="Cho J.-C."/>
            <person name="Choi A."/>
            <person name="Kang I."/>
        </authorList>
    </citation>
    <scope>NUCLEOTIDE SEQUENCE [LARGE SCALE GENOMIC DNA]</scope>
    <source>
        <strain evidence="6 7">SAORIC-696</strain>
    </source>
</reference>
<keyword evidence="4" id="KW-0408">Iron</keyword>
<dbReference type="PANTHER" id="PTHR43498">
    <property type="entry name" value="FERREDOXIN:COB-COM HETERODISULFIDE REDUCTASE SUBUNIT A"/>
    <property type="match status" value="1"/>
</dbReference>
<evidence type="ECO:0000256" key="3">
    <source>
        <dbReference type="ARBA" id="ARBA00023002"/>
    </source>
</evidence>
<dbReference type="Proteomes" id="UP001214250">
    <property type="component" value="Chromosome 1"/>
</dbReference>
<keyword evidence="5" id="KW-0411">Iron-sulfur</keyword>